<protein>
    <submittedName>
        <fullName evidence="1">Uncharacterized protein</fullName>
    </submittedName>
</protein>
<organism evidence="1">
    <name type="scientific">Caldilinea aerophila</name>
    <dbReference type="NCBI Taxonomy" id="133453"/>
    <lineage>
        <taxon>Bacteria</taxon>
        <taxon>Bacillati</taxon>
        <taxon>Chloroflexota</taxon>
        <taxon>Caldilineae</taxon>
        <taxon>Caldilineales</taxon>
        <taxon>Caldilineaceae</taxon>
        <taxon>Caldilinea</taxon>
    </lineage>
</organism>
<gene>
    <name evidence="1" type="ORF">ENQ20_20255</name>
</gene>
<name>A0A7C1K064_9CHLR</name>
<proteinExistence type="predicted"/>
<evidence type="ECO:0000313" key="1">
    <source>
        <dbReference type="EMBL" id="HDX33790.1"/>
    </source>
</evidence>
<accession>A0A7C1K064</accession>
<sequence length="216" mass="23265">MSDFPGAPRKAKGALIGLDPLNPLASVIVFQYNPASLRRELQARMGRAEGDAAEITRLEGAPQETISLQAEFDATDALETADGIATSMGVYPQLSALEMLIYPKSLYVIAQTVLSALGTLEIAAPQAPLTLFVWGVKRVLPVQLSGFTIEEEAYDVNLNPIRASVTLNLRVLSYSDLRMTNPAYYLFLAHQVVKETMAVIGSVNNVASVVGGDVRL</sequence>
<dbReference type="AlphaFoldDB" id="A0A7C1K064"/>
<reference evidence="1" key="1">
    <citation type="journal article" date="2020" name="mSystems">
        <title>Genome- and Community-Level Interaction Insights into Carbon Utilization and Element Cycling Functions of Hydrothermarchaeota in Hydrothermal Sediment.</title>
        <authorList>
            <person name="Zhou Z."/>
            <person name="Liu Y."/>
            <person name="Xu W."/>
            <person name="Pan J."/>
            <person name="Luo Z.H."/>
            <person name="Li M."/>
        </authorList>
    </citation>
    <scope>NUCLEOTIDE SEQUENCE [LARGE SCALE GENOMIC DNA]</scope>
    <source>
        <strain evidence="1">SpSt-289</strain>
    </source>
</reference>
<comment type="caution">
    <text evidence="1">The sequence shown here is derived from an EMBL/GenBank/DDBJ whole genome shotgun (WGS) entry which is preliminary data.</text>
</comment>
<dbReference type="EMBL" id="DSMG01000203">
    <property type="protein sequence ID" value="HDX33790.1"/>
    <property type="molecule type" value="Genomic_DNA"/>
</dbReference>